<dbReference type="InterPro" id="IPR018934">
    <property type="entry name" value="RIO_dom"/>
</dbReference>
<evidence type="ECO:0000256" key="5">
    <source>
        <dbReference type="ARBA" id="ARBA00022777"/>
    </source>
</evidence>
<evidence type="ECO:0000256" key="1">
    <source>
        <dbReference type="ARBA" id="ARBA00012513"/>
    </source>
</evidence>
<evidence type="ECO:0000256" key="4">
    <source>
        <dbReference type="ARBA" id="ARBA00022741"/>
    </source>
</evidence>
<protein>
    <recommendedName>
        <fullName evidence="1">non-specific serine/threonine protein kinase</fullName>
        <ecNumber evidence="1">2.7.11.1</ecNumber>
    </recommendedName>
</protein>
<dbReference type="GO" id="GO:0005524">
    <property type="term" value="F:ATP binding"/>
    <property type="evidence" value="ECO:0007669"/>
    <property type="project" value="UniProtKB-KW"/>
</dbReference>
<evidence type="ECO:0000256" key="7">
    <source>
        <dbReference type="ARBA" id="ARBA00047899"/>
    </source>
</evidence>
<name>A0A0D2ES78_9EURO</name>
<dbReference type="RefSeq" id="XP_013319142.1">
    <property type="nucleotide sequence ID" value="XM_013463688.1"/>
</dbReference>
<keyword evidence="5" id="KW-0418">Kinase</keyword>
<evidence type="ECO:0000313" key="10">
    <source>
        <dbReference type="EMBL" id="KIW58558.1"/>
    </source>
</evidence>
<keyword evidence="6" id="KW-0067">ATP-binding</keyword>
<dbReference type="STRING" id="348802.A0A0D2ES78"/>
<dbReference type="Gene3D" id="1.10.510.10">
    <property type="entry name" value="Transferase(Phosphotransferase) domain 1"/>
    <property type="match status" value="1"/>
</dbReference>
<organism evidence="10 11">
    <name type="scientific">Exophiala xenobiotica</name>
    <dbReference type="NCBI Taxonomy" id="348802"/>
    <lineage>
        <taxon>Eukaryota</taxon>
        <taxon>Fungi</taxon>
        <taxon>Dikarya</taxon>
        <taxon>Ascomycota</taxon>
        <taxon>Pezizomycotina</taxon>
        <taxon>Eurotiomycetes</taxon>
        <taxon>Chaetothyriomycetidae</taxon>
        <taxon>Chaetothyriales</taxon>
        <taxon>Herpotrichiellaceae</taxon>
        <taxon>Exophiala</taxon>
    </lineage>
</organism>
<reference evidence="10 11" key="1">
    <citation type="submission" date="2015-01" db="EMBL/GenBank/DDBJ databases">
        <title>The Genome Sequence of Exophiala xenobiotica CBS118157.</title>
        <authorList>
            <consortium name="The Broad Institute Genomics Platform"/>
            <person name="Cuomo C."/>
            <person name="de Hoog S."/>
            <person name="Gorbushina A."/>
            <person name="Stielow B."/>
            <person name="Teixiera M."/>
            <person name="Abouelleil A."/>
            <person name="Chapman S.B."/>
            <person name="Priest M."/>
            <person name="Young S.K."/>
            <person name="Wortman J."/>
            <person name="Nusbaum C."/>
            <person name="Birren B."/>
        </authorList>
    </citation>
    <scope>NUCLEOTIDE SEQUENCE [LARGE SCALE GENOMIC DNA]</scope>
    <source>
        <strain evidence="10 11">CBS 118157</strain>
    </source>
</reference>
<sequence>MDPPWAAICKSEHWLEYPRVNAKEIRLAQTSQTSSNTNLNLVMFNDRISWFKPVLTGVDNLPYIREIDILFKLSRENPSHKLLRCPRLEAIVLDDKNGDMGCINGLILSAIYPNHGTIADRVNRPEGLSPSITLCERWYHDVENMIHVLHNKGFIWGDVSPNNMMIDEDENVWIIDFGGGYTEGWVEQEDMETKKGDLEGLQRIKEFLLDSPSMNRIENATV</sequence>
<accession>A0A0D2ES78</accession>
<dbReference type="SUPFAM" id="SSF56112">
    <property type="entry name" value="Protein kinase-like (PK-like)"/>
    <property type="match status" value="1"/>
</dbReference>
<evidence type="ECO:0000256" key="3">
    <source>
        <dbReference type="ARBA" id="ARBA00022679"/>
    </source>
</evidence>
<dbReference type="OrthoDB" id="4062651at2759"/>
<keyword evidence="2" id="KW-0723">Serine/threonine-protein kinase</keyword>
<dbReference type="InterPro" id="IPR000719">
    <property type="entry name" value="Prot_kinase_dom"/>
</dbReference>
<dbReference type="Pfam" id="PF01163">
    <property type="entry name" value="RIO1"/>
    <property type="match status" value="1"/>
</dbReference>
<dbReference type="GO" id="GO:0004674">
    <property type="term" value="F:protein serine/threonine kinase activity"/>
    <property type="evidence" value="ECO:0007669"/>
    <property type="project" value="UniProtKB-KW"/>
</dbReference>
<gene>
    <name evidence="10" type="ORF">PV05_03066</name>
</gene>
<dbReference type="InterPro" id="IPR011009">
    <property type="entry name" value="Kinase-like_dom_sf"/>
</dbReference>
<keyword evidence="11" id="KW-1185">Reference proteome</keyword>
<comment type="catalytic activity">
    <reaction evidence="7">
        <text>L-threonyl-[protein] + ATP = O-phospho-L-threonyl-[protein] + ADP + H(+)</text>
        <dbReference type="Rhea" id="RHEA:46608"/>
        <dbReference type="Rhea" id="RHEA-COMP:11060"/>
        <dbReference type="Rhea" id="RHEA-COMP:11605"/>
        <dbReference type="ChEBI" id="CHEBI:15378"/>
        <dbReference type="ChEBI" id="CHEBI:30013"/>
        <dbReference type="ChEBI" id="CHEBI:30616"/>
        <dbReference type="ChEBI" id="CHEBI:61977"/>
        <dbReference type="ChEBI" id="CHEBI:456216"/>
        <dbReference type="EC" id="2.7.11.1"/>
    </reaction>
</comment>
<evidence type="ECO:0000256" key="2">
    <source>
        <dbReference type="ARBA" id="ARBA00022527"/>
    </source>
</evidence>
<dbReference type="EMBL" id="KN847318">
    <property type="protein sequence ID" value="KIW58558.1"/>
    <property type="molecule type" value="Genomic_DNA"/>
</dbReference>
<keyword evidence="3" id="KW-0808">Transferase</keyword>
<dbReference type="GeneID" id="25324974"/>
<keyword evidence="4" id="KW-0547">Nucleotide-binding</keyword>
<dbReference type="Proteomes" id="UP000054342">
    <property type="component" value="Unassembled WGS sequence"/>
</dbReference>
<evidence type="ECO:0000256" key="8">
    <source>
        <dbReference type="ARBA" id="ARBA00048679"/>
    </source>
</evidence>
<comment type="catalytic activity">
    <reaction evidence="8">
        <text>L-seryl-[protein] + ATP = O-phospho-L-seryl-[protein] + ADP + H(+)</text>
        <dbReference type="Rhea" id="RHEA:17989"/>
        <dbReference type="Rhea" id="RHEA-COMP:9863"/>
        <dbReference type="Rhea" id="RHEA-COMP:11604"/>
        <dbReference type="ChEBI" id="CHEBI:15378"/>
        <dbReference type="ChEBI" id="CHEBI:29999"/>
        <dbReference type="ChEBI" id="CHEBI:30616"/>
        <dbReference type="ChEBI" id="CHEBI:83421"/>
        <dbReference type="ChEBI" id="CHEBI:456216"/>
        <dbReference type="EC" id="2.7.11.1"/>
    </reaction>
</comment>
<dbReference type="AlphaFoldDB" id="A0A0D2ES78"/>
<dbReference type="PROSITE" id="PS50011">
    <property type="entry name" value="PROTEIN_KINASE_DOM"/>
    <property type="match status" value="1"/>
</dbReference>
<dbReference type="EC" id="2.7.11.1" evidence="1"/>
<evidence type="ECO:0000313" key="11">
    <source>
        <dbReference type="Proteomes" id="UP000054342"/>
    </source>
</evidence>
<proteinExistence type="predicted"/>
<evidence type="ECO:0000256" key="6">
    <source>
        <dbReference type="ARBA" id="ARBA00022840"/>
    </source>
</evidence>
<evidence type="ECO:0000259" key="9">
    <source>
        <dbReference type="PROSITE" id="PS50011"/>
    </source>
</evidence>
<dbReference type="HOGENOM" id="CLU_1309961_0_0_1"/>
<feature type="domain" description="Protein kinase" evidence="9">
    <location>
        <begin position="1"/>
        <end position="222"/>
    </location>
</feature>